<reference evidence="1" key="1">
    <citation type="submission" date="2019-10" db="EMBL/GenBank/DDBJ databases">
        <title>Lactobacillus agilis SY111 Whole Genome Sequencing Project.</title>
        <authorList>
            <person name="Suzuki S."/>
            <person name="Endo A."/>
            <person name="Maeno S."/>
            <person name="Shiwa Y."/>
            <person name="Matsutani M."/>
            <person name="Kajikawa A."/>
        </authorList>
    </citation>
    <scope>NUCLEOTIDE SEQUENCE</scope>
    <source>
        <strain evidence="1">SY111</strain>
    </source>
</reference>
<comment type="caution">
    <text evidence="1">The sequence shown here is derived from an EMBL/GenBank/DDBJ whole genome shotgun (WGS) entry which is preliminary data.</text>
</comment>
<dbReference type="Pfam" id="PF04630">
    <property type="entry name" value="Phage_TTP_1"/>
    <property type="match status" value="1"/>
</dbReference>
<evidence type="ECO:0000313" key="1">
    <source>
        <dbReference type="EMBL" id="GET09020.1"/>
    </source>
</evidence>
<gene>
    <name evidence="1" type="ORF">SY111_16440</name>
</gene>
<sequence length="210" mass="22488">MAVVGLTTTYVGLLDQDGNVLVGTQNGGVSETGVYEINTAKKDGNLGATTANITGLSGTVQKVSGNNEIVDVTDSPSAPSVALTYNQVNVAVKQALLGRKLVNGGYVDTDGVVEAALIVESRDEIENKPIYFAFPRGVFKETSQNIQTNTDTTIQRETEALTFTAMGSAKINNKPFKVYFETAEGFNKKKMFDEVFGTTQKFVTEESVGH</sequence>
<protein>
    <submittedName>
        <fullName evidence="1">Phage tail protein</fullName>
    </submittedName>
</protein>
<dbReference type="Proteomes" id="UP000494178">
    <property type="component" value="Unassembled WGS sequence"/>
</dbReference>
<dbReference type="AlphaFoldDB" id="A0A6F9XV58"/>
<accession>A0A6F9XV58</accession>
<dbReference type="InterPro" id="IPR006724">
    <property type="entry name" value="Phage_TTP"/>
</dbReference>
<proteinExistence type="predicted"/>
<name>A0A6F9XV58_9LACO</name>
<organism evidence="1">
    <name type="scientific">Ligilactobacillus agilis</name>
    <dbReference type="NCBI Taxonomy" id="1601"/>
    <lineage>
        <taxon>Bacteria</taxon>
        <taxon>Bacillati</taxon>
        <taxon>Bacillota</taxon>
        <taxon>Bacilli</taxon>
        <taxon>Lactobacillales</taxon>
        <taxon>Lactobacillaceae</taxon>
        <taxon>Ligilactobacillus</taxon>
    </lineage>
</organism>
<dbReference type="RefSeq" id="WP_172586316.1">
    <property type="nucleotide sequence ID" value="NZ_BLAN01000109.1"/>
</dbReference>
<dbReference type="EMBL" id="BLAN01000109">
    <property type="protein sequence ID" value="GET09020.1"/>
    <property type="molecule type" value="Genomic_DNA"/>
</dbReference>